<comment type="caution">
    <text evidence="2">The sequence shown here is derived from an EMBL/GenBank/DDBJ whole genome shotgun (WGS) entry which is preliminary data.</text>
</comment>
<dbReference type="SUPFAM" id="SSF52833">
    <property type="entry name" value="Thioredoxin-like"/>
    <property type="match status" value="1"/>
</dbReference>
<dbReference type="AlphaFoldDB" id="A0AAW9DTR0"/>
<keyword evidence="3" id="KW-1185">Reference proteome</keyword>
<gene>
    <name evidence="2" type="ORF">SIL87_16690</name>
</gene>
<dbReference type="Proteomes" id="UP001279553">
    <property type="component" value="Unassembled WGS sequence"/>
</dbReference>
<evidence type="ECO:0000313" key="2">
    <source>
        <dbReference type="EMBL" id="MDX5932395.1"/>
    </source>
</evidence>
<proteinExistence type="predicted"/>
<evidence type="ECO:0000256" key="1">
    <source>
        <dbReference type="SAM" id="SignalP"/>
    </source>
</evidence>
<protein>
    <recommendedName>
        <fullName evidence="4">Redoxin domain-containing protein</fullName>
    </recommendedName>
</protein>
<accession>A0AAW9DTR0</accession>
<sequence length="191" mass="20547">MIASLMPTLNNVRRLALLAGVMALPGLAVASPSGVMGPKDAPDPGNQPAPVASFISGGRAVSLRSYAGHPIMLWQVATWCGSCRAGLRVLARNQAMIDKTGIRVIVLRDYRNGGYPGIGITKFAERAAPGLMHDPHFIFGDDTRALYTLYNPHHYVDVYDLIGKDRKIKVVSSTPSATFGRIEAFIAAERS</sequence>
<evidence type="ECO:0008006" key="4">
    <source>
        <dbReference type="Google" id="ProtNLM"/>
    </source>
</evidence>
<feature type="signal peptide" evidence="1">
    <location>
        <begin position="1"/>
        <end position="30"/>
    </location>
</feature>
<keyword evidence="1" id="KW-0732">Signal</keyword>
<dbReference type="Gene3D" id="3.40.30.10">
    <property type="entry name" value="Glutaredoxin"/>
    <property type="match status" value="1"/>
</dbReference>
<evidence type="ECO:0000313" key="3">
    <source>
        <dbReference type="Proteomes" id="UP001279553"/>
    </source>
</evidence>
<dbReference type="EMBL" id="JAWXYB010000018">
    <property type="protein sequence ID" value="MDX5932395.1"/>
    <property type="molecule type" value="Genomic_DNA"/>
</dbReference>
<dbReference type="InterPro" id="IPR036249">
    <property type="entry name" value="Thioredoxin-like_sf"/>
</dbReference>
<dbReference type="RefSeq" id="WP_319615246.1">
    <property type="nucleotide sequence ID" value="NZ_JAWXYB010000018.1"/>
</dbReference>
<name>A0AAW9DTR0_ACIAO</name>
<feature type="chain" id="PRO_5043532934" description="Redoxin domain-containing protein" evidence="1">
    <location>
        <begin position="31"/>
        <end position="191"/>
    </location>
</feature>
<reference evidence="2 3" key="1">
    <citation type="submission" date="2023-11" db="EMBL/GenBank/DDBJ databases">
        <title>MicrobeMod: A computational toolkit for identifying prokaryotic methylation and restriction-modification with nanopore sequencing.</title>
        <authorList>
            <person name="Crits-Christoph A."/>
            <person name="Kang S.C."/>
            <person name="Lee H."/>
            <person name="Ostrov N."/>
        </authorList>
    </citation>
    <scope>NUCLEOTIDE SEQUENCE [LARGE SCALE GENOMIC DNA]</scope>
    <source>
        <strain evidence="2 3">DSMZ 700</strain>
    </source>
</reference>
<organism evidence="2 3">
    <name type="scientific">Acidiphilium acidophilum</name>
    <name type="common">Thiobacillus acidophilus</name>
    <dbReference type="NCBI Taxonomy" id="76588"/>
    <lineage>
        <taxon>Bacteria</taxon>
        <taxon>Pseudomonadati</taxon>
        <taxon>Pseudomonadota</taxon>
        <taxon>Alphaproteobacteria</taxon>
        <taxon>Acetobacterales</taxon>
        <taxon>Acidocellaceae</taxon>
        <taxon>Acidiphilium</taxon>
    </lineage>
</organism>